<reference evidence="4" key="3">
    <citation type="submission" date="2022-08" db="EMBL/GenBank/DDBJ databases">
        <title>Genome Sequencing of Bacteroides fragilis Group Isolates with Nanopore Technology.</title>
        <authorList>
            <person name="Tisza M.J."/>
            <person name="Smith D."/>
            <person name="Dekker J.P."/>
        </authorList>
    </citation>
    <scope>NUCLEOTIDE SEQUENCE</scope>
    <source>
        <strain evidence="4">BFG-527</strain>
    </source>
</reference>
<evidence type="ECO:0000313" key="4">
    <source>
        <dbReference type="EMBL" id="UVQ74357.1"/>
    </source>
</evidence>
<dbReference type="SUPFAM" id="SSF53474">
    <property type="entry name" value="alpha/beta-Hydrolases"/>
    <property type="match status" value="1"/>
</dbReference>
<gene>
    <name evidence="5" type="ORF">BFLFYP10_02434</name>
    <name evidence="3" type="ORF">ERS852461_03849</name>
    <name evidence="4" type="ORF">NXY30_25945</name>
</gene>
<feature type="chain" id="PRO_5044550044" evidence="2">
    <location>
        <begin position="26"/>
        <end position="466"/>
    </location>
</feature>
<organism evidence="3 6">
    <name type="scientific">Bacteroides faecis</name>
    <dbReference type="NCBI Taxonomy" id="674529"/>
    <lineage>
        <taxon>Bacteria</taxon>
        <taxon>Pseudomonadati</taxon>
        <taxon>Bacteroidota</taxon>
        <taxon>Bacteroidia</taxon>
        <taxon>Bacteroidales</taxon>
        <taxon>Bacteroidaceae</taxon>
        <taxon>Bacteroides</taxon>
    </lineage>
</organism>
<evidence type="ECO:0000256" key="2">
    <source>
        <dbReference type="SAM" id="SignalP"/>
    </source>
</evidence>
<reference evidence="5" key="2">
    <citation type="submission" date="2019-11" db="EMBL/GenBank/DDBJ databases">
        <authorList>
            <person name="Feng L."/>
        </authorList>
    </citation>
    <scope>NUCLEOTIDE SEQUENCE</scope>
    <source>
        <strain evidence="5">BfaecisLFYP10</strain>
    </source>
</reference>
<dbReference type="InterPro" id="IPR050955">
    <property type="entry name" value="Plant_Biomass_Hydrol_Est"/>
</dbReference>
<keyword evidence="7" id="KW-1185">Reference proteome</keyword>
<evidence type="ECO:0000313" key="6">
    <source>
        <dbReference type="Proteomes" id="UP000095606"/>
    </source>
</evidence>
<protein>
    <submittedName>
        <fullName evidence="3">Predicted peptidase</fullName>
    </submittedName>
</protein>
<keyword evidence="1 2" id="KW-0732">Signal</keyword>
<reference evidence="3 6" key="1">
    <citation type="submission" date="2015-09" db="EMBL/GenBank/DDBJ databases">
        <authorList>
            <consortium name="Pathogen Informatics"/>
        </authorList>
    </citation>
    <scope>NUCLEOTIDE SEQUENCE [LARGE SCALE GENOMIC DNA]</scope>
    <source>
        <strain evidence="3 6">2789STDY5834846</strain>
    </source>
</reference>
<dbReference type="PANTHER" id="PTHR43037">
    <property type="entry name" value="UNNAMED PRODUCT-RELATED"/>
    <property type="match status" value="1"/>
</dbReference>
<evidence type="ECO:0000313" key="7">
    <source>
        <dbReference type="Proteomes" id="UP001060104"/>
    </source>
</evidence>
<accession>A0A174SF45</accession>
<evidence type="ECO:0000256" key="1">
    <source>
        <dbReference type="ARBA" id="ARBA00022729"/>
    </source>
</evidence>
<dbReference type="Proteomes" id="UP000095606">
    <property type="component" value="Unassembled WGS sequence"/>
</dbReference>
<dbReference type="Proteomes" id="UP001060104">
    <property type="component" value="Chromosome"/>
</dbReference>
<sequence>MNTIRNTLFLGIICAVATASSTAHEFEFNKIYPKKSVKTQVRKEIVTFFSDYLSGKTTAFDAGKSLKLSEVEQYRDAVWQLWKEANASFEEEKLIALDTLLSNSSGCWKLPENLEPNAVMPYYWGMKGAVETGAELPLFLYLHGSGPKEREWSTGLKICRNFDDAPSVYFIPQIPNEGDYYRWWQKAKQFAWEKLLRQALLLGEIDPNRVYVFGISEGGYGSQRLASFYADYWAAAGPMAGGEPLKNAPAENCSNIAFSLRTGDKDTGFYRNTLTGYALEAFDSLAHQHPGHFIHKIELIPGMGHSIDYRPTTPWLKQYVRNPYPRYVSWENFEMDGIYRTGFYNLYVKERSDEEGKSRTYYEMNISGNDISLKVNEVVYEVIEKDPRWGIEMKFAKKYVQAHKGKVIIYLCDKLVDLNEKVTLTVNGKKVFEGKMKADLKNIVNSCAAFFDPQRLYPASIEVELD</sequence>
<dbReference type="Gene3D" id="3.40.50.1820">
    <property type="entry name" value="alpha/beta hydrolase"/>
    <property type="match status" value="1"/>
</dbReference>
<proteinExistence type="predicted"/>
<dbReference type="InterPro" id="IPR029058">
    <property type="entry name" value="AB_hydrolase_fold"/>
</dbReference>
<feature type="signal peptide" evidence="2">
    <location>
        <begin position="1"/>
        <end position="25"/>
    </location>
</feature>
<dbReference type="GeneID" id="69591602"/>
<evidence type="ECO:0000313" key="3">
    <source>
        <dbReference type="EMBL" id="CUP96303.1"/>
    </source>
</evidence>
<dbReference type="AlphaFoldDB" id="A0A174SF45"/>
<accession>A0A6N2VS41</accession>
<dbReference type="EMBL" id="CZAE01000021">
    <property type="protein sequence ID" value="CUP96303.1"/>
    <property type="molecule type" value="Genomic_DNA"/>
</dbReference>
<dbReference type="EMBL" id="CP103141">
    <property type="protein sequence ID" value="UVQ74357.1"/>
    <property type="molecule type" value="Genomic_DNA"/>
</dbReference>
<name>A0A174SF45_9BACE</name>
<dbReference type="RefSeq" id="WP_055270675.1">
    <property type="nucleotide sequence ID" value="NZ_CABMFH010000007.1"/>
</dbReference>
<dbReference type="EMBL" id="CACRSZ010000054">
    <property type="protein sequence ID" value="VYT32770.1"/>
    <property type="molecule type" value="Genomic_DNA"/>
</dbReference>
<evidence type="ECO:0000313" key="5">
    <source>
        <dbReference type="EMBL" id="VYT32770.1"/>
    </source>
</evidence>
<dbReference type="PANTHER" id="PTHR43037:SF1">
    <property type="entry name" value="BLL1128 PROTEIN"/>
    <property type="match status" value="1"/>
</dbReference>